<comment type="subunit">
    <text evidence="15">Component of some SAGA transcription coactivator-HAT complexes.</text>
</comment>
<feature type="non-terminal residue" evidence="19">
    <location>
        <position position="957"/>
    </location>
</feature>
<keyword evidence="12 15" id="KW-0010">Activator</keyword>
<dbReference type="PANTHER" id="PTHR11533">
    <property type="entry name" value="PROTEASE M1 ZINC METALLOPROTEASE"/>
    <property type="match status" value="1"/>
</dbReference>
<feature type="compositionally biased region" description="Basic residues" evidence="16">
    <location>
        <begin position="946"/>
        <end position="957"/>
    </location>
</feature>
<comment type="similarity">
    <text evidence="15">Belongs to the SGF11 family.</text>
</comment>
<evidence type="ECO:0000259" key="18">
    <source>
        <dbReference type="Pfam" id="PF17900"/>
    </source>
</evidence>
<keyword evidence="5" id="KW-0479">Metal-binding</keyword>
<keyword evidence="6" id="KW-0863">Zinc-finger</keyword>
<evidence type="ECO:0000259" key="17">
    <source>
        <dbReference type="Pfam" id="PF01433"/>
    </source>
</evidence>
<comment type="cofactor">
    <cofactor evidence="1">
        <name>Zn(2+)</name>
        <dbReference type="ChEBI" id="CHEBI:29105"/>
    </cofactor>
</comment>
<comment type="function">
    <text evidence="15">Component of the transcription regulatory histone acetylation (HAT) complex SAGA, a multiprotein complex that activates transcription by remodeling chromatin and mediating histone acetylation and deubiquitination. Within the SAGA complex, participates in a subcomplex that specifically deubiquitinates histone H2B. The SAGA complex is recruited to specific gene promoters by activators, where it is required for transcription.</text>
</comment>
<evidence type="ECO:0000256" key="10">
    <source>
        <dbReference type="ARBA" id="ARBA00023015"/>
    </source>
</evidence>
<dbReference type="Pfam" id="PF01433">
    <property type="entry name" value="Peptidase_M1"/>
    <property type="match status" value="1"/>
</dbReference>
<evidence type="ECO:0000256" key="16">
    <source>
        <dbReference type="SAM" id="MobiDB-lite"/>
    </source>
</evidence>
<keyword evidence="20" id="KW-1185">Reference proteome</keyword>
<dbReference type="SUPFAM" id="SSF63737">
    <property type="entry name" value="Leukotriene A4 hydrolase N-terminal domain"/>
    <property type="match status" value="1"/>
</dbReference>
<name>A0AA36CNM1_9BILA</name>
<keyword evidence="7" id="KW-0378">Hydrolase</keyword>
<dbReference type="InterPro" id="IPR027268">
    <property type="entry name" value="Peptidase_M4/M1_CTD_sf"/>
</dbReference>
<comment type="caution">
    <text evidence="19">The sequence shown here is derived from an EMBL/GenBank/DDBJ whole genome shotgun (WGS) entry which is preliminary data.</text>
</comment>
<dbReference type="Gene3D" id="3.30.160.60">
    <property type="entry name" value="Classic Zinc Finger"/>
    <property type="match status" value="1"/>
</dbReference>
<organism evidence="19 20">
    <name type="scientific">Mesorhabditis spiculigera</name>
    <dbReference type="NCBI Taxonomy" id="96644"/>
    <lineage>
        <taxon>Eukaryota</taxon>
        <taxon>Metazoa</taxon>
        <taxon>Ecdysozoa</taxon>
        <taxon>Nematoda</taxon>
        <taxon>Chromadorea</taxon>
        <taxon>Rhabditida</taxon>
        <taxon>Rhabditina</taxon>
        <taxon>Rhabditomorpha</taxon>
        <taxon>Rhabditoidea</taxon>
        <taxon>Rhabditidae</taxon>
        <taxon>Mesorhabditinae</taxon>
        <taxon>Mesorhabditis</taxon>
    </lineage>
</organism>
<feature type="region of interest" description="Disordered" evidence="16">
    <location>
        <begin position="692"/>
        <end position="727"/>
    </location>
</feature>
<evidence type="ECO:0000313" key="20">
    <source>
        <dbReference type="Proteomes" id="UP001177023"/>
    </source>
</evidence>
<dbReference type="Pfam" id="PF17900">
    <property type="entry name" value="Peptidase_M1_N"/>
    <property type="match status" value="1"/>
</dbReference>
<gene>
    <name evidence="19" type="ORF">MSPICULIGERA_LOCUS10826</name>
</gene>
<dbReference type="GO" id="GO:0042277">
    <property type="term" value="F:peptide binding"/>
    <property type="evidence" value="ECO:0007669"/>
    <property type="project" value="TreeGrafter"/>
</dbReference>
<dbReference type="GO" id="GO:0016020">
    <property type="term" value="C:membrane"/>
    <property type="evidence" value="ECO:0007669"/>
    <property type="project" value="TreeGrafter"/>
</dbReference>
<dbReference type="GO" id="GO:0070006">
    <property type="term" value="F:metalloaminopeptidase activity"/>
    <property type="evidence" value="ECO:0007669"/>
    <property type="project" value="TreeGrafter"/>
</dbReference>
<dbReference type="GO" id="GO:0008270">
    <property type="term" value="F:zinc ion binding"/>
    <property type="evidence" value="ECO:0007669"/>
    <property type="project" value="UniProtKB-KW"/>
</dbReference>
<dbReference type="GO" id="GO:0005615">
    <property type="term" value="C:extracellular space"/>
    <property type="evidence" value="ECO:0007669"/>
    <property type="project" value="TreeGrafter"/>
</dbReference>
<dbReference type="GO" id="GO:0070461">
    <property type="term" value="C:SAGA-type complex"/>
    <property type="evidence" value="ECO:0007669"/>
    <property type="project" value="UniProtKB-ARBA"/>
</dbReference>
<evidence type="ECO:0000256" key="8">
    <source>
        <dbReference type="ARBA" id="ARBA00022833"/>
    </source>
</evidence>
<evidence type="ECO:0000256" key="7">
    <source>
        <dbReference type="ARBA" id="ARBA00022801"/>
    </source>
</evidence>
<feature type="compositionally biased region" description="Basic residues" evidence="16">
    <location>
        <begin position="693"/>
        <end position="702"/>
    </location>
</feature>
<sequence>MEHLLLVLLGLVGPALAAASYIVPHSYDLTLQLPMNESYVAGSAMIHFSLLQNSQNITLHARGLHNFRNISLLSSNDTVEPRLKSLRILADTVEFNFATVLPRGKYLLTIGAYGAKIRNDSLGLFWRNSGELLATHFQPDFARTLMPCIDLPHSKAPLRLQIIHPAHTIAQSNTIANDVQVVDVDWQKTIFAPTPPLPAYLYTFSVMPESFKQLYRATSFGVTLRVFHDPDVNGARILDAAVAAFELLASLFEVPLPLNKVDFLLVPRYVGGIENWGHIVVSEELAAPSTNDAHVAYVVAHELAHHWIGNKATVSSWKWACLQEDLTDYISYKVVRSLFGGDERYERFRLSKYVEVQLAEDFVSPNHSLELPEKIDNEMMTNHCYLKGVAYLESIEGLVGEGTVLASIRHLVSTRSTFDLDLFADYFSKFTTPDGIPLSQIYQFWYRMGGFPEVLVVNGNKSTTVAQRGQKLWPLLLPNQLNLPQFMLTQAAEYENVSSPVIVNLNFTSFVRVNYDTNTWTTIFSQMKRGPGAFSAVGRAQLVSDFCHFHKEGLVPGGTKIKDQVLEMVYALPEYFELCDWNLYWCTVAPSESLAATLVKSVLVNFSALFQNDGHYGCKRGGAAKTINSFCQSFFGRNCRRVGSSPCHLLLHQDGSFLKRFDNQVNPLPAAEWTKMKTIWIDKALRPQLLSTRMKKRPRTWKQTRDNENKDPDEDEPKEGEPRRVKKLRIVITPEDRRIAAASEASASLAPPPPAAVEPAPILDPVAAKAERKRRRRKERNKFKWHERVWRRRYRWMVREEPDPATISDHAKRQAAIRALFRSCVEEIFLQECFDMMRTVKLNPKVPLDGYFIPIRPQGITPQTERAQVDKMEEKCDVCGRTIAVTRYAPHLEKCVGMGRRAARPQRGKYTEQPEPSTSAAVEEGMEDEDDAYDPISSDEEDWAPKKKKKKPRGKKK</sequence>
<dbReference type="InterPro" id="IPR045357">
    <property type="entry name" value="Aminopeptidase_N-like_N"/>
</dbReference>
<keyword evidence="4" id="KW-0645">Protease</keyword>
<evidence type="ECO:0000256" key="1">
    <source>
        <dbReference type="ARBA" id="ARBA00001947"/>
    </source>
</evidence>
<dbReference type="GO" id="GO:0006508">
    <property type="term" value="P:proteolysis"/>
    <property type="evidence" value="ECO:0007669"/>
    <property type="project" value="UniProtKB-KW"/>
</dbReference>
<dbReference type="Gene3D" id="2.60.40.1730">
    <property type="entry name" value="tricorn interacting facor f3 domain"/>
    <property type="match status" value="1"/>
</dbReference>
<protein>
    <recommendedName>
        <fullName evidence="15">SAGA-associated factor 11</fullName>
    </recommendedName>
</protein>
<evidence type="ECO:0000256" key="12">
    <source>
        <dbReference type="ARBA" id="ARBA00023159"/>
    </source>
</evidence>
<feature type="compositionally biased region" description="Acidic residues" evidence="16">
    <location>
        <begin position="924"/>
        <end position="942"/>
    </location>
</feature>
<dbReference type="Pfam" id="PF08209">
    <property type="entry name" value="Sgf11"/>
    <property type="match status" value="1"/>
</dbReference>
<feature type="region of interest" description="Disordered" evidence="16">
    <location>
        <begin position="899"/>
        <end position="957"/>
    </location>
</feature>
<dbReference type="GO" id="GO:0005737">
    <property type="term" value="C:cytoplasm"/>
    <property type="evidence" value="ECO:0007669"/>
    <property type="project" value="TreeGrafter"/>
</dbReference>
<keyword evidence="13" id="KW-0804">Transcription</keyword>
<accession>A0AA36CNM1</accession>
<evidence type="ECO:0000313" key="19">
    <source>
        <dbReference type="EMBL" id="CAJ0572439.1"/>
    </source>
</evidence>
<reference evidence="19" key="1">
    <citation type="submission" date="2023-06" db="EMBL/GenBank/DDBJ databases">
        <authorList>
            <person name="Delattre M."/>
        </authorList>
    </citation>
    <scope>NUCLEOTIDE SEQUENCE</scope>
    <source>
        <strain evidence="19">AF72</strain>
    </source>
</reference>
<evidence type="ECO:0000256" key="5">
    <source>
        <dbReference type="ARBA" id="ARBA00022723"/>
    </source>
</evidence>
<comment type="subcellular location">
    <subcellularLocation>
        <location evidence="2 15">Nucleus</location>
    </subcellularLocation>
</comment>
<dbReference type="InterPro" id="IPR042097">
    <property type="entry name" value="Aminopeptidase_N-like_N_sf"/>
</dbReference>
<keyword evidence="9" id="KW-0156">Chromatin regulator</keyword>
<feature type="region of interest" description="Disordered" evidence="16">
    <location>
        <begin position="742"/>
        <end position="778"/>
    </location>
</feature>
<dbReference type="GO" id="GO:0005634">
    <property type="term" value="C:nucleus"/>
    <property type="evidence" value="ECO:0007669"/>
    <property type="project" value="UniProtKB-SubCell"/>
</dbReference>
<dbReference type="InterPro" id="IPR050344">
    <property type="entry name" value="Peptidase_M1_aminopeptidases"/>
</dbReference>
<evidence type="ECO:0000256" key="13">
    <source>
        <dbReference type="ARBA" id="ARBA00023163"/>
    </source>
</evidence>
<evidence type="ECO:0000256" key="2">
    <source>
        <dbReference type="ARBA" id="ARBA00004123"/>
    </source>
</evidence>
<dbReference type="InterPro" id="IPR013246">
    <property type="entry name" value="SAGA_su_Sgf11"/>
</dbReference>
<dbReference type="SUPFAM" id="SSF55486">
    <property type="entry name" value="Metalloproteases ('zincins'), catalytic domain"/>
    <property type="match status" value="1"/>
</dbReference>
<evidence type="ECO:0000256" key="15">
    <source>
        <dbReference type="RuleBase" id="RU261113"/>
    </source>
</evidence>
<dbReference type="AlphaFoldDB" id="A0AA36CNM1"/>
<evidence type="ECO:0000256" key="3">
    <source>
        <dbReference type="ARBA" id="ARBA00010136"/>
    </source>
</evidence>
<proteinExistence type="inferred from homology"/>
<dbReference type="InterPro" id="IPR001930">
    <property type="entry name" value="Peptidase_M1"/>
</dbReference>
<evidence type="ECO:0000256" key="9">
    <source>
        <dbReference type="ARBA" id="ARBA00022853"/>
    </source>
</evidence>
<keyword evidence="14" id="KW-0539">Nucleus</keyword>
<keyword evidence="11" id="KW-0482">Metalloprotease</keyword>
<evidence type="ECO:0000256" key="4">
    <source>
        <dbReference type="ARBA" id="ARBA00022670"/>
    </source>
</evidence>
<evidence type="ECO:0000256" key="6">
    <source>
        <dbReference type="ARBA" id="ARBA00022771"/>
    </source>
</evidence>
<comment type="similarity">
    <text evidence="3">Belongs to the peptidase M1 family.</text>
</comment>
<keyword evidence="10" id="KW-0805">Transcription regulation</keyword>
<evidence type="ECO:0000256" key="11">
    <source>
        <dbReference type="ARBA" id="ARBA00023049"/>
    </source>
</evidence>
<dbReference type="PANTHER" id="PTHR11533:SF257">
    <property type="entry name" value="PEPTIDASE_M1 DOMAIN-CONTAINING PROTEIN"/>
    <property type="match status" value="1"/>
</dbReference>
<keyword evidence="8" id="KW-0862">Zinc</keyword>
<evidence type="ECO:0000256" key="14">
    <source>
        <dbReference type="ARBA" id="ARBA00023242"/>
    </source>
</evidence>
<dbReference type="GO" id="GO:0006325">
    <property type="term" value="P:chromatin organization"/>
    <property type="evidence" value="ECO:0007669"/>
    <property type="project" value="UniProtKB-KW"/>
</dbReference>
<feature type="domain" description="Aminopeptidase N-like N-terminal" evidence="18">
    <location>
        <begin position="23"/>
        <end position="201"/>
    </location>
</feature>
<dbReference type="GO" id="GO:0043171">
    <property type="term" value="P:peptide catabolic process"/>
    <property type="evidence" value="ECO:0007669"/>
    <property type="project" value="TreeGrafter"/>
</dbReference>
<feature type="domain" description="Peptidase M1 membrane alanine aminopeptidase" evidence="17">
    <location>
        <begin position="238"/>
        <end position="412"/>
    </location>
</feature>
<dbReference type="InterPro" id="IPR014782">
    <property type="entry name" value="Peptidase_M1_dom"/>
</dbReference>
<dbReference type="Gene3D" id="1.10.390.10">
    <property type="entry name" value="Neutral Protease Domain 2"/>
    <property type="match status" value="1"/>
</dbReference>
<dbReference type="PRINTS" id="PR00756">
    <property type="entry name" value="ALADIPTASE"/>
</dbReference>
<dbReference type="Proteomes" id="UP001177023">
    <property type="component" value="Unassembled WGS sequence"/>
</dbReference>
<dbReference type="EMBL" id="CATQJA010002598">
    <property type="protein sequence ID" value="CAJ0572439.1"/>
    <property type="molecule type" value="Genomic_DNA"/>
</dbReference>